<dbReference type="HOGENOM" id="CLU_015667_1_1_9"/>
<dbReference type="Gene3D" id="3.90.480.10">
    <property type="entry name" value="Sulfite Reductase Hemoprotein,Domain 2"/>
    <property type="match status" value="1"/>
</dbReference>
<dbReference type="PROSITE" id="PS00365">
    <property type="entry name" value="NIR_SIR"/>
    <property type="match status" value="1"/>
</dbReference>
<sequence length="525" mass="59578">MFVPPDYADDYIENFRLKIKEYSEKGEEKLNFKSFGATVGVYQERSSITYMVRPRSPGGLITLKQLKAISKIANKYSKRQIRFTTRQDIQFHKVELEDTIKIMEELKKVDVYTVGTGGNAARNVACSPLSGVELGEKFDVTPYALESTNYIVKDENSVKFPRKLKISYSNTDEDTGNSTFADLGFIAKIEDGKEKFEVYVGGGFGGGSRLSLKLEESIEPKDILYYVEAVKEFFFNEGNRENKAKARLRHLVTKLGEEEFKNRFNKYVQEAREKDLTLNIDELNKKYEELQNSTDGVETNIRSKILIPTKYDGIYSIYIHPRRGKINTTDLNKVIRFIDNLDYEVTLRITPTQGFVVRGLKGNDSEKLLEIIAPFASEYDIDNSLVCVGADTCRTGIGSSQKLLQSILTKFKNIEQDIKDQLPKLYISGCPSSCGQHLRGDIGFSGKLKKIDGELVSIYSVYFGGRVGTDAKLATRHSDILSKRIPQFLYDLAVLKKKSGYSDFNEFLSEKEEDIKNLVEAYKVD</sequence>
<feature type="coiled-coil region" evidence="7">
    <location>
        <begin position="273"/>
        <end position="300"/>
    </location>
</feature>
<dbReference type="Proteomes" id="UP000006094">
    <property type="component" value="Chromosome"/>
</dbReference>
<reference evidence="10 11" key="1">
    <citation type="journal article" date="2012" name="PLoS ONE">
        <title>The purine-utilizing bacterium Clostridium acidurici 9a: a genome-guided metabolic reconsideration.</title>
        <authorList>
            <person name="Hartwich K."/>
            <person name="Poehlein A."/>
            <person name="Daniel R."/>
        </authorList>
    </citation>
    <scope>NUCLEOTIDE SEQUENCE [LARGE SCALE GENOMIC DNA]</scope>
    <source>
        <strain evidence="11">ATCC 7906 / DSM 604 / BCRC 14475 / CIP 104303 / KCTC 5404 / NCIMB 10678 / 9a</strain>
    </source>
</reference>
<keyword evidence="7" id="KW-0175">Coiled coil</keyword>
<dbReference type="Gene3D" id="3.30.413.10">
    <property type="entry name" value="Sulfite Reductase Hemoprotein, domain 1"/>
    <property type="match status" value="2"/>
</dbReference>
<dbReference type="InterPro" id="IPR006066">
    <property type="entry name" value="NO2/SO3_Rdtase_FeS/sirohaem_BS"/>
</dbReference>
<accession>K0B2Y2</accession>
<name>K0B2Y2_GOTA9</name>
<dbReference type="PATRIC" id="fig|1128398.3.peg.2602"/>
<dbReference type="PANTHER" id="PTHR32439:SF9">
    <property type="entry name" value="BLR3264 PROTEIN"/>
    <property type="match status" value="1"/>
</dbReference>
<keyword evidence="6" id="KW-0411">Iron-sulfur</keyword>
<dbReference type="STRING" id="1128398.Curi_c25270"/>
<dbReference type="KEGG" id="cad:Curi_c25270"/>
<dbReference type="InterPro" id="IPR006067">
    <property type="entry name" value="NO2/SO3_Rdtase_4Fe4S_dom"/>
</dbReference>
<dbReference type="InterPro" id="IPR045854">
    <property type="entry name" value="NO2/SO3_Rdtase_4Fe4S_sf"/>
</dbReference>
<dbReference type="GO" id="GO:0020037">
    <property type="term" value="F:heme binding"/>
    <property type="evidence" value="ECO:0007669"/>
    <property type="project" value="InterPro"/>
</dbReference>
<keyword evidence="5" id="KW-0408">Iron</keyword>
<feature type="domain" description="Nitrite/sulphite reductase 4Fe-4S" evidence="8">
    <location>
        <begin position="118"/>
        <end position="269"/>
    </location>
</feature>
<evidence type="ECO:0000256" key="2">
    <source>
        <dbReference type="ARBA" id="ARBA00022617"/>
    </source>
</evidence>
<dbReference type="GO" id="GO:0051539">
    <property type="term" value="F:4 iron, 4 sulfur cluster binding"/>
    <property type="evidence" value="ECO:0007669"/>
    <property type="project" value="UniProtKB-KW"/>
</dbReference>
<dbReference type="SUPFAM" id="SSF56014">
    <property type="entry name" value="Nitrite and sulphite reductase 4Fe-4S domain-like"/>
    <property type="match status" value="2"/>
</dbReference>
<keyword evidence="4 10" id="KW-0560">Oxidoreductase</keyword>
<dbReference type="RefSeq" id="WP_014968656.1">
    <property type="nucleotide sequence ID" value="NC_018664.1"/>
</dbReference>
<dbReference type="Pfam" id="PF03460">
    <property type="entry name" value="NIR_SIR_ferr"/>
    <property type="match status" value="2"/>
</dbReference>
<dbReference type="GO" id="GO:0046872">
    <property type="term" value="F:metal ion binding"/>
    <property type="evidence" value="ECO:0007669"/>
    <property type="project" value="UniProtKB-KW"/>
</dbReference>
<evidence type="ECO:0000256" key="4">
    <source>
        <dbReference type="ARBA" id="ARBA00023002"/>
    </source>
</evidence>
<feature type="domain" description="Nitrite/Sulfite reductase ferredoxin-like" evidence="9">
    <location>
        <begin position="49"/>
        <end position="108"/>
    </location>
</feature>
<dbReference type="EC" id="1.7.7.1" evidence="10"/>
<gene>
    <name evidence="10" type="primary">nirA</name>
    <name evidence="10" type="ordered locus">Curi_c25270</name>
</gene>
<dbReference type="InterPro" id="IPR051329">
    <property type="entry name" value="NIR_SIR_4Fe-4S"/>
</dbReference>
<evidence type="ECO:0000256" key="5">
    <source>
        <dbReference type="ARBA" id="ARBA00023004"/>
    </source>
</evidence>
<keyword evidence="2" id="KW-0349">Heme</keyword>
<evidence type="ECO:0000256" key="1">
    <source>
        <dbReference type="ARBA" id="ARBA00022485"/>
    </source>
</evidence>
<keyword evidence="1" id="KW-0004">4Fe-4S</keyword>
<keyword evidence="3" id="KW-0479">Metal-binding</keyword>
<evidence type="ECO:0000256" key="6">
    <source>
        <dbReference type="ARBA" id="ARBA00023014"/>
    </source>
</evidence>
<dbReference type="InterPro" id="IPR005117">
    <property type="entry name" value="NiRdtase/SiRdtase_haem-b_fer"/>
</dbReference>
<dbReference type="PANTHER" id="PTHR32439">
    <property type="entry name" value="FERREDOXIN--NITRITE REDUCTASE, CHLOROPLASTIC"/>
    <property type="match status" value="1"/>
</dbReference>
<organism evidence="10 11">
    <name type="scientific">Gottschalkia acidurici (strain ATCC 7906 / DSM 604 / BCRC 14475 / CIP 104303 / KCTC 5404 / NCIMB 10678 / 9a)</name>
    <name type="common">Clostridium acidurici</name>
    <dbReference type="NCBI Taxonomy" id="1128398"/>
    <lineage>
        <taxon>Bacteria</taxon>
        <taxon>Bacillati</taxon>
        <taxon>Bacillota</taxon>
        <taxon>Tissierellia</taxon>
        <taxon>Tissierellales</taxon>
        <taxon>Gottschalkiaceae</taxon>
        <taxon>Gottschalkia</taxon>
    </lineage>
</organism>
<dbReference type="EMBL" id="CP003326">
    <property type="protein sequence ID" value="AFS79522.1"/>
    <property type="molecule type" value="Genomic_DNA"/>
</dbReference>
<dbReference type="eggNOG" id="COG0155">
    <property type="taxonomic scope" value="Bacteria"/>
</dbReference>
<evidence type="ECO:0000256" key="7">
    <source>
        <dbReference type="SAM" id="Coils"/>
    </source>
</evidence>
<proteinExistence type="predicted"/>
<evidence type="ECO:0000313" key="11">
    <source>
        <dbReference type="Proteomes" id="UP000006094"/>
    </source>
</evidence>
<protein>
    <submittedName>
        <fullName evidence="10">Ferredoxin-nitrite reductase NirA</fullName>
        <ecNumber evidence="10">1.7.7.1</ecNumber>
    </submittedName>
</protein>
<dbReference type="Pfam" id="PF01077">
    <property type="entry name" value="NIR_SIR"/>
    <property type="match status" value="1"/>
</dbReference>
<evidence type="ECO:0000259" key="8">
    <source>
        <dbReference type="Pfam" id="PF01077"/>
    </source>
</evidence>
<feature type="domain" description="Nitrite/Sulfite reductase ferredoxin-like" evidence="9">
    <location>
        <begin position="312"/>
        <end position="373"/>
    </location>
</feature>
<dbReference type="SUPFAM" id="SSF55124">
    <property type="entry name" value="Nitrite/Sulfite reductase N-terminal domain-like"/>
    <property type="match status" value="2"/>
</dbReference>
<dbReference type="InterPro" id="IPR036136">
    <property type="entry name" value="Nit/Sulf_reduc_fer-like_dom_sf"/>
</dbReference>
<dbReference type="GO" id="GO:0048307">
    <property type="term" value="F:ferredoxin-nitrite reductase activity"/>
    <property type="evidence" value="ECO:0007669"/>
    <property type="project" value="UniProtKB-EC"/>
</dbReference>
<evidence type="ECO:0000313" key="10">
    <source>
        <dbReference type="EMBL" id="AFS79522.1"/>
    </source>
</evidence>
<dbReference type="AlphaFoldDB" id="K0B2Y2"/>
<keyword evidence="11" id="KW-1185">Reference proteome</keyword>
<evidence type="ECO:0000259" key="9">
    <source>
        <dbReference type="Pfam" id="PF03460"/>
    </source>
</evidence>
<evidence type="ECO:0000256" key="3">
    <source>
        <dbReference type="ARBA" id="ARBA00022723"/>
    </source>
</evidence>